<dbReference type="AlphaFoldDB" id="A0A086T2E9"/>
<accession>A0A086T2E9</accession>
<dbReference type="InterPro" id="IPR015943">
    <property type="entry name" value="WD40/YVTN_repeat-like_dom_sf"/>
</dbReference>
<organism evidence="2 3">
    <name type="scientific">Hapsidospora chrysogenum (strain ATCC 11550 / CBS 779.69 / DSM 880 / IAM 14645 / JCM 23072 / IMI 49137)</name>
    <name type="common">Acremonium chrysogenum</name>
    <dbReference type="NCBI Taxonomy" id="857340"/>
    <lineage>
        <taxon>Eukaryota</taxon>
        <taxon>Fungi</taxon>
        <taxon>Dikarya</taxon>
        <taxon>Ascomycota</taxon>
        <taxon>Pezizomycotina</taxon>
        <taxon>Sordariomycetes</taxon>
        <taxon>Hypocreomycetidae</taxon>
        <taxon>Hypocreales</taxon>
        <taxon>Bionectriaceae</taxon>
        <taxon>Hapsidospora</taxon>
    </lineage>
</organism>
<dbReference type="STRING" id="857340.A0A086T2E9"/>
<dbReference type="Gene3D" id="2.130.10.10">
    <property type="entry name" value="YVTN repeat-like/Quinoprotein amine dehydrogenase"/>
    <property type="match status" value="1"/>
</dbReference>
<comment type="caution">
    <text evidence="2">The sequence shown here is derived from an EMBL/GenBank/DDBJ whole genome shotgun (WGS) entry which is preliminary data.</text>
</comment>
<proteinExistence type="predicted"/>
<protein>
    <submittedName>
        <fullName evidence="2">Guanine nucleotide-binding protein negative regulator-like protein</fullName>
    </submittedName>
</protein>
<dbReference type="EMBL" id="JPKY01000067">
    <property type="protein sequence ID" value="KFH43531.1"/>
    <property type="molecule type" value="Genomic_DNA"/>
</dbReference>
<evidence type="ECO:0000313" key="3">
    <source>
        <dbReference type="Proteomes" id="UP000029964"/>
    </source>
</evidence>
<keyword evidence="3" id="KW-1185">Reference proteome</keyword>
<dbReference type="Proteomes" id="UP000029964">
    <property type="component" value="Unassembled WGS sequence"/>
</dbReference>
<name>A0A086T2E9_HAPC1</name>
<dbReference type="PANTHER" id="PTHR13211:SF0">
    <property type="entry name" value="TELOMERASE CAJAL BODY PROTEIN 1"/>
    <property type="match status" value="1"/>
</dbReference>
<dbReference type="OrthoDB" id="239865at2759"/>
<feature type="compositionally biased region" description="Polar residues" evidence="1">
    <location>
        <begin position="84"/>
        <end position="100"/>
    </location>
</feature>
<dbReference type="PANTHER" id="PTHR13211">
    <property type="entry name" value="TELOMERASE CAJAL BODY PROTEIN 1"/>
    <property type="match status" value="1"/>
</dbReference>
<dbReference type="InterPro" id="IPR036322">
    <property type="entry name" value="WD40_repeat_dom_sf"/>
</dbReference>
<reference evidence="3" key="1">
    <citation type="journal article" date="2014" name="Genome Announc.">
        <title>Genome sequence and annotation of Acremonium chrysogenum, producer of the beta-lactam antibiotic cephalosporin C.</title>
        <authorList>
            <person name="Terfehr D."/>
            <person name="Dahlmann T.A."/>
            <person name="Specht T."/>
            <person name="Zadra I."/>
            <person name="Kuernsteiner H."/>
            <person name="Kueck U."/>
        </authorList>
    </citation>
    <scope>NUCLEOTIDE SEQUENCE [LARGE SCALE GENOMIC DNA]</scope>
    <source>
        <strain evidence="3">ATCC 11550 / CBS 779.69 / DSM 880 / IAM 14645 / JCM 23072 / IMI 49137</strain>
    </source>
</reference>
<feature type="region of interest" description="Disordered" evidence="1">
    <location>
        <begin position="78"/>
        <end position="100"/>
    </location>
</feature>
<gene>
    <name evidence="2" type="ORF">ACRE_057270</name>
</gene>
<dbReference type="SUPFAM" id="SSF50978">
    <property type="entry name" value="WD40 repeat-like"/>
    <property type="match status" value="1"/>
</dbReference>
<evidence type="ECO:0000313" key="2">
    <source>
        <dbReference type="EMBL" id="KFH43531.1"/>
    </source>
</evidence>
<dbReference type="InterPro" id="IPR051150">
    <property type="entry name" value="SWT21/TCAB1_mRNA_Telomere"/>
</dbReference>
<evidence type="ECO:0000256" key="1">
    <source>
        <dbReference type="SAM" id="MobiDB-lite"/>
    </source>
</evidence>
<dbReference type="HOGENOM" id="CLU_022731_0_1_1"/>
<sequence length="429" mass="45694">MPTTPTTPAPPHVRLLADHQRAAGVSANEDLHAGPPGPPPSFFTSAQWTADGTSVVVASSDQTVHAFVLPDDLLADDDGAGETRSLTPQGTTKLPEPTQTVTPAPYFSLGDPSTQTFLAACRDHPIHLYQTFPDECRAAPLCTYKLIRKETEAYITPSSLIWKYPGTHFLCGSANRLDLFDVSGHAADGPVTTIPTIPSRRHISKGSGIGMKGTVSALGASHPGGDGSSLIAAGTWTRWLGLYDLYRTDKTVANWSIAQAVAEAPGKDLGGQGIVQTIWSPCGRYLIVNERHSDGLLVYDVRVTGQLLSILRGRQADTQQRLHCDVFQGEGPGFEVWAGGQDGVVCVWEDVGLHGDLEARPSWDWRAHGSPVGSTALHSSGSVVATCSGGWEHSRSYDADDEAATRAGTDVLEESSLKLWCVEAPQGNP</sequence>